<dbReference type="EMBL" id="JAVCAP010000022">
    <property type="protein sequence ID" value="MDP8568506.1"/>
    <property type="molecule type" value="Genomic_DNA"/>
</dbReference>
<comment type="caution">
    <text evidence="1">The sequence shown here is derived from an EMBL/GenBank/DDBJ whole genome shotgun (WGS) entry which is preliminary data.</text>
</comment>
<reference evidence="2" key="1">
    <citation type="journal article" date="2019" name="Int. J. Syst. Evol. Microbiol.">
        <title>The Global Catalogue of Microorganisms (GCM) 10K type strain sequencing project: providing services to taxonomists for standard genome sequencing and annotation.</title>
        <authorList>
            <consortium name="The Broad Institute Genomics Platform"/>
            <consortium name="The Broad Institute Genome Sequencing Center for Infectious Disease"/>
            <person name="Wu L."/>
            <person name="Ma J."/>
        </authorList>
    </citation>
    <scope>NUCLEOTIDE SEQUENCE [LARGE SCALE GENOMIC DNA]</scope>
    <source>
        <strain evidence="2">VKM B-3159</strain>
    </source>
</reference>
<proteinExistence type="predicted"/>
<protein>
    <submittedName>
        <fullName evidence="1">Uncharacterized protein</fullName>
    </submittedName>
</protein>
<accession>A0ABT9JVG5</accession>
<name>A0ABT9JVG5_9PROT</name>
<evidence type="ECO:0000313" key="2">
    <source>
        <dbReference type="Proteomes" id="UP001225906"/>
    </source>
</evidence>
<dbReference type="RefSeq" id="WP_306390227.1">
    <property type="nucleotide sequence ID" value="NZ_JAVCAP010000022.1"/>
</dbReference>
<keyword evidence="2" id="KW-1185">Reference proteome</keyword>
<evidence type="ECO:0000313" key="1">
    <source>
        <dbReference type="EMBL" id="MDP8568506.1"/>
    </source>
</evidence>
<sequence>MLVHKKEGKEQDTPASASSLRYSACRVSIETRPGGLHKTQATAELKQPMAEDSRQPCVALF</sequence>
<dbReference type="Proteomes" id="UP001225906">
    <property type="component" value="Unassembled WGS sequence"/>
</dbReference>
<gene>
    <name evidence="1" type="ORF">Q9291_11665</name>
</gene>
<organism evidence="1 2">
    <name type="scientific">Methylophilus aquaticus</name>
    <dbReference type="NCBI Taxonomy" id="1971610"/>
    <lineage>
        <taxon>Bacteria</taxon>
        <taxon>Pseudomonadati</taxon>
        <taxon>Pseudomonadota</taxon>
        <taxon>Betaproteobacteria</taxon>
        <taxon>Nitrosomonadales</taxon>
        <taxon>Methylophilaceae</taxon>
        <taxon>Methylophilus</taxon>
    </lineage>
</organism>